<evidence type="ECO:0000313" key="5">
    <source>
        <dbReference type="Proteomes" id="UP000251942"/>
    </source>
</evidence>
<dbReference type="EMBL" id="LNYB01000085">
    <property type="protein sequence ID" value="KTC95102.1"/>
    <property type="molecule type" value="Genomic_DNA"/>
</dbReference>
<name>A0A0W0THP0_9GAMM</name>
<dbReference type="InterPro" id="IPR011009">
    <property type="entry name" value="Kinase-like_dom_sf"/>
</dbReference>
<dbReference type="Gene3D" id="3.90.1200.10">
    <property type="match status" value="1"/>
</dbReference>
<dbReference type="RefSeq" id="WP_058447587.1">
    <property type="nucleotide sequence ID" value="NZ_CAAAHT010000006.1"/>
</dbReference>
<protein>
    <submittedName>
        <fullName evidence="2">3-hydroxy-3-methylglutaryl coenzyme A reductase-like protein</fullName>
    </submittedName>
</protein>
<evidence type="ECO:0000313" key="3">
    <source>
        <dbReference type="EMBL" id="SPX61680.1"/>
    </source>
</evidence>
<keyword evidence="4" id="KW-1185">Reference proteome</keyword>
<evidence type="ECO:0000313" key="4">
    <source>
        <dbReference type="Proteomes" id="UP000054698"/>
    </source>
</evidence>
<evidence type="ECO:0000313" key="2">
    <source>
        <dbReference type="EMBL" id="KTC95102.1"/>
    </source>
</evidence>
<gene>
    <name evidence="2" type="ORF">Lfee_2766</name>
    <name evidence="3" type="ORF">NCTC12022_02428</name>
</gene>
<accession>A0A0W0THP0</accession>
<dbReference type="EMBL" id="UASS01000022">
    <property type="protein sequence ID" value="SPX61680.1"/>
    <property type="molecule type" value="Genomic_DNA"/>
</dbReference>
<feature type="domain" description="Aminoglycoside phosphotransferase" evidence="1">
    <location>
        <begin position="133"/>
        <end position="334"/>
    </location>
</feature>
<dbReference type="AlphaFoldDB" id="A0A0W0THP0"/>
<sequence>MDSTYVKTTEVGLVFTKQFFQFCLRKQLNDPTLIIHEADYAPSASEKMALALKHPKRGSHPIGVQRYNLLFESQGKQQQIVVIAKSKISEEDYLKAISVAFFQCGIRTTHPVYDYLSQLEFAYVNRKEAAIYAMQHAYPAFQQYLPFSYGTYVSGNGDACVLVLQYLDEEWLSLDPFNVVKWNQQAIESLSAALAKMHAVWYQKEAELMKIPGFGNRLDAAKMQQFMPYWLALADAVKRAQLPFLQVEDYAFHARLIQEIPIWRAQIDTMKKTLVQNDCVPKNVAFSENHRQIYVYDWEIATIHLPQRDAVEFLSYVLPANFDAKLLLHYLDQHRLQLAEATKTRIAEEEWQLGFKYCLYDFLIQRVLPQLVFEKLEARNIANVYANVRKMIALLS</sequence>
<evidence type="ECO:0000259" key="1">
    <source>
        <dbReference type="Pfam" id="PF01636"/>
    </source>
</evidence>
<reference evidence="2 4" key="1">
    <citation type="submission" date="2015-11" db="EMBL/GenBank/DDBJ databases">
        <title>Genomic analysis of 38 Legionella species identifies large and diverse effector repertoires.</title>
        <authorList>
            <person name="Burstein D."/>
            <person name="Amaro F."/>
            <person name="Zusman T."/>
            <person name="Lifshitz Z."/>
            <person name="Cohen O."/>
            <person name="Gilbert J.A."/>
            <person name="Pupko T."/>
            <person name="Shuman H.A."/>
            <person name="Segal G."/>
        </authorList>
    </citation>
    <scope>NUCLEOTIDE SEQUENCE [LARGE SCALE GENOMIC DNA]</scope>
    <source>
        <strain evidence="2 4">WO-44C</strain>
    </source>
</reference>
<dbReference type="InterPro" id="IPR002575">
    <property type="entry name" value="Aminoglycoside_PTrfase"/>
</dbReference>
<proteinExistence type="predicted"/>
<organism evidence="2 4">
    <name type="scientific">Legionella feeleii</name>
    <dbReference type="NCBI Taxonomy" id="453"/>
    <lineage>
        <taxon>Bacteria</taxon>
        <taxon>Pseudomonadati</taxon>
        <taxon>Pseudomonadota</taxon>
        <taxon>Gammaproteobacteria</taxon>
        <taxon>Legionellales</taxon>
        <taxon>Legionellaceae</taxon>
        <taxon>Legionella</taxon>
    </lineage>
</organism>
<dbReference type="Proteomes" id="UP000251942">
    <property type="component" value="Unassembled WGS sequence"/>
</dbReference>
<dbReference type="SUPFAM" id="SSF56112">
    <property type="entry name" value="Protein kinase-like (PK-like)"/>
    <property type="match status" value="1"/>
</dbReference>
<dbReference type="Proteomes" id="UP000054698">
    <property type="component" value="Unassembled WGS sequence"/>
</dbReference>
<reference evidence="3 5" key="2">
    <citation type="submission" date="2018-06" db="EMBL/GenBank/DDBJ databases">
        <authorList>
            <consortium name="Pathogen Informatics"/>
            <person name="Doyle S."/>
        </authorList>
    </citation>
    <scope>NUCLEOTIDE SEQUENCE [LARGE SCALE GENOMIC DNA]</scope>
    <source>
        <strain evidence="3 5">NCTC12022</strain>
    </source>
</reference>
<dbReference type="OrthoDB" id="9794902at2"/>
<dbReference type="PATRIC" id="fig|453.4.peg.3027"/>
<dbReference type="Pfam" id="PF01636">
    <property type="entry name" value="APH"/>
    <property type="match status" value="1"/>
</dbReference>
<dbReference type="STRING" id="453.Lfee_2766"/>